<organism evidence="2 3">
    <name type="scientific">Pseudomonas fildesensis</name>
    <dbReference type="NCBI Taxonomy" id="1674920"/>
    <lineage>
        <taxon>Bacteria</taxon>
        <taxon>Pseudomonadati</taxon>
        <taxon>Pseudomonadota</taxon>
        <taxon>Gammaproteobacteria</taxon>
        <taxon>Pseudomonadales</taxon>
        <taxon>Pseudomonadaceae</taxon>
        <taxon>Pseudomonas</taxon>
    </lineage>
</organism>
<gene>
    <name evidence="2" type="ORF">ACR52_25215</name>
</gene>
<dbReference type="OrthoDB" id="5593336at2"/>
<evidence type="ECO:0000256" key="1">
    <source>
        <dbReference type="SAM" id="SignalP"/>
    </source>
</evidence>
<reference evidence="2 3" key="1">
    <citation type="submission" date="2015-06" db="EMBL/GenBank/DDBJ databases">
        <title>Draft genome sequence of an Antarctic Pseudomonas sp. strain KG01 with full potential for biotechnological applications.</title>
        <authorList>
            <person name="Pavlov M.S."/>
            <person name="Lira F."/>
            <person name="Martinez J.L."/>
            <person name="Marshall S.H."/>
        </authorList>
    </citation>
    <scope>NUCLEOTIDE SEQUENCE [LARGE SCALE GENOMIC DNA]</scope>
    <source>
        <strain evidence="2 3">KG01</strain>
    </source>
</reference>
<sequence>MNFSSIIASITLSCITFTAHAKSLDHVIVVSTQKSAGTMSVGEKSAYTQSFEISLGNLKGRELDLAGYCLKAYGAEGKEYKLNTVDEVLTVGKLKVGAPVQGMAVFSSVDPGVHKPLMIKLSGVCK</sequence>
<comment type="caution">
    <text evidence="2">The sequence shown here is derived from an EMBL/GenBank/DDBJ whole genome shotgun (WGS) entry which is preliminary data.</text>
</comment>
<accession>A0A0J8IMQ4</accession>
<feature type="signal peptide" evidence="1">
    <location>
        <begin position="1"/>
        <end position="21"/>
    </location>
</feature>
<dbReference type="PATRIC" id="fig|1674920.3.peg.3473"/>
<dbReference type="InterPro" id="IPR025581">
    <property type="entry name" value="DUF4354"/>
</dbReference>
<feature type="chain" id="PRO_5005300440" description="DUF4354 domain-containing protein" evidence="1">
    <location>
        <begin position="22"/>
        <end position="126"/>
    </location>
</feature>
<evidence type="ECO:0000313" key="2">
    <source>
        <dbReference type="EMBL" id="KMT52941.1"/>
    </source>
</evidence>
<dbReference type="Pfam" id="PF14263">
    <property type="entry name" value="DUF4354"/>
    <property type="match status" value="1"/>
</dbReference>
<protein>
    <recommendedName>
        <fullName evidence="4">DUF4354 domain-containing protein</fullName>
    </recommendedName>
</protein>
<dbReference type="RefSeq" id="WP_048730564.1">
    <property type="nucleotide sequence ID" value="NZ_LFMW01000021.1"/>
</dbReference>
<evidence type="ECO:0000313" key="3">
    <source>
        <dbReference type="Proteomes" id="UP000037551"/>
    </source>
</evidence>
<proteinExistence type="predicted"/>
<evidence type="ECO:0008006" key="4">
    <source>
        <dbReference type="Google" id="ProtNLM"/>
    </source>
</evidence>
<keyword evidence="3" id="KW-1185">Reference proteome</keyword>
<dbReference type="Proteomes" id="UP000037551">
    <property type="component" value="Unassembled WGS sequence"/>
</dbReference>
<keyword evidence="1" id="KW-0732">Signal</keyword>
<dbReference type="AlphaFoldDB" id="A0A0J8IMQ4"/>
<name>A0A0J8IMQ4_9PSED</name>
<dbReference type="Gene3D" id="2.60.40.4110">
    <property type="entry name" value="Protein of unknown function DUF4354"/>
    <property type="match status" value="1"/>
</dbReference>
<dbReference type="EMBL" id="LFMW01000021">
    <property type="protein sequence ID" value="KMT52941.1"/>
    <property type="molecule type" value="Genomic_DNA"/>
</dbReference>